<keyword evidence="2" id="KW-1185">Reference proteome</keyword>
<accession>A0A2L2THZ0</accession>
<name>A0A2L2THZ0_9HYPO</name>
<sequence>MSFQFVLQFDIELADLATREQILHLTLKGVTSLADYRTSSTWRITSHEIRHPRMLRLEIDDLKKPQGILGEILQ</sequence>
<protein>
    <submittedName>
        <fullName evidence="1">Uncharacterized protein</fullName>
    </submittedName>
</protein>
<organism evidence="1 2">
    <name type="scientific">Fusarium venenatum</name>
    <dbReference type="NCBI Taxonomy" id="56646"/>
    <lineage>
        <taxon>Eukaryota</taxon>
        <taxon>Fungi</taxon>
        <taxon>Dikarya</taxon>
        <taxon>Ascomycota</taxon>
        <taxon>Pezizomycotina</taxon>
        <taxon>Sordariomycetes</taxon>
        <taxon>Hypocreomycetidae</taxon>
        <taxon>Hypocreales</taxon>
        <taxon>Nectriaceae</taxon>
        <taxon>Fusarium</taxon>
    </lineage>
</organism>
<reference evidence="2" key="1">
    <citation type="submission" date="2014-10" db="EMBL/GenBank/DDBJ databases">
        <authorList>
            <person name="King R."/>
        </authorList>
    </citation>
    <scope>NUCLEOTIDE SEQUENCE [LARGE SCALE GENOMIC DNA]</scope>
    <source>
        <strain evidence="2">A3/5</strain>
    </source>
</reference>
<evidence type="ECO:0000313" key="2">
    <source>
        <dbReference type="Proteomes" id="UP000245910"/>
    </source>
</evidence>
<proteinExistence type="predicted"/>
<dbReference type="AlphaFoldDB" id="A0A2L2THZ0"/>
<dbReference type="EMBL" id="LN649229">
    <property type="protein sequence ID" value="CEI64027.1"/>
    <property type="molecule type" value="Genomic_DNA"/>
</dbReference>
<dbReference type="Proteomes" id="UP000245910">
    <property type="component" value="Chromosome I"/>
</dbReference>
<evidence type="ECO:0000313" key="1">
    <source>
        <dbReference type="EMBL" id="CEI64027.1"/>
    </source>
</evidence>